<dbReference type="PANTHER" id="PTHR11432:SF3">
    <property type="entry name" value="NADH-UBIQUINONE OXIDOREDUCTASE CHAIN 1"/>
    <property type="match status" value="1"/>
</dbReference>
<keyword evidence="5" id="KW-1278">Translocase</keyword>
<comment type="subunit">
    <text evidence="5">NDH-1 is composed of 14 different subunits. Subunits NuoA, H, J, K, L, M, N constitute the membrane sector of the complex.</text>
</comment>
<evidence type="ECO:0000256" key="4">
    <source>
        <dbReference type="ARBA" id="ARBA00023136"/>
    </source>
</evidence>
<dbReference type="HAMAP" id="MF_01350">
    <property type="entry name" value="NDH1_NuoH"/>
    <property type="match status" value="1"/>
</dbReference>
<name>A0A450TAD8_9GAMM</name>
<evidence type="ECO:0000256" key="2">
    <source>
        <dbReference type="ARBA" id="ARBA00022692"/>
    </source>
</evidence>
<feature type="transmembrane region" description="Helical" evidence="5">
    <location>
        <begin position="289"/>
        <end position="314"/>
    </location>
</feature>
<dbReference type="GO" id="GO:0003954">
    <property type="term" value="F:NADH dehydrogenase activity"/>
    <property type="evidence" value="ECO:0007669"/>
    <property type="project" value="TreeGrafter"/>
</dbReference>
<keyword evidence="3 5" id="KW-1133">Transmembrane helix</keyword>
<feature type="transmembrane region" description="Helical" evidence="5">
    <location>
        <begin position="20"/>
        <end position="43"/>
    </location>
</feature>
<protein>
    <recommendedName>
        <fullName evidence="5">NADH-quinone oxidoreductase subunit H</fullName>
        <ecNumber evidence="5">7.1.1.-</ecNumber>
    </recommendedName>
    <alternativeName>
        <fullName evidence="5">NADH dehydrogenase I subunit H</fullName>
    </alternativeName>
    <alternativeName>
        <fullName evidence="5">NDH-1 subunit H</fullName>
    </alternativeName>
</protein>
<feature type="transmembrane region" description="Helical" evidence="5">
    <location>
        <begin position="94"/>
        <end position="116"/>
    </location>
</feature>
<feature type="transmembrane region" description="Helical" evidence="5">
    <location>
        <begin position="250"/>
        <end position="277"/>
    </location>
</feature>
<keyword evidence="5" id="KW-1003">Cell membrane</keyword>
<dbReference type="EC" id="7.1.1.-" evidence="5"/>
<dbReference type="GO" id="GO:0048038">
    <property type="term" value="F:quinone binding"/>
    <property type="evidence" value="ECO:0007669"/>
    <property type="project" value="UniProtKB-KW"/>
</dbReference>
<evidence type="ECO:0000256" key="6">
    <source>
        <dbReference type="RuleBase" id="RU000471"/>
    </source>
</evidence>
<gene>
    <name evidence="5" type="primary">nuoH</name>
    <name evidence="7" type="ORF">BECKFW1821C_GA0114237_100464</name>
</gene>
<comment type="catalytic activity">
    <reaction evidence="5">
        <text>a quinone + NADH + 5 H(+)(in) = a quinol + NAD(+) + 4 H(+)(out)</text>
        <dbReference type="Rhea" id="RHEA:57888"/>
        <dbReference type="ChEBI" id="CHEBI:15378"/>
        <dbReference type="ChEBI" id="CHEBI:24646"/>
        <dbReference type="ChEBI" id="CHEBI:57540"/>
        <dbReference type="ChEBI" id="CHEBI:57945"/>
        <dbReference type="ChEBI" id="CHEBI:132124"/>
    </reaction>
</comment>
<evidence type="ECO:0000313" key="7">
    <source>
        <dbReference type="EMBL" id="VFJ63675.1"/>
    </source>
</evidence>
<feature type="transmembrane region" description="Helical" evidence="5">
    <location>
        <begin position="162"/>
        <end position="183"/>
    </location>
</feature>
<dbReference type="EMBL" id="CAADFE010000004">
    <property type="protein sequence ID" value="VFJ63675.1"/>
    <property type="molecule type" value="Genomic_DNA"/>
</dbReference>
<evidence type="ECO:0000256" key="5">
    <source>
        <dbReference type="HAMAP-Rule" id="MF_01350"/>
    </source>
</evidence>
<organism evidence="7">
    <name type="scientific">Candidatus Kentrum sp. FW</name>
    <dbReference type="NCBI Taxonomy" id="2126338"/>
    <lineage>
        <taxon>Bacteria</taxon>
        <taxon>Pseudomonadati</taxon>
        <taxon>Pseudomonadota</taxon>
        <taxon>Gammaproteobacteria</taxon>
        <taxon>Candidatus Kentrum</taxon>
    </lineage>
</organism>
<comment type="similarity">
    <text evidence="5 6">Belongs to the complex I subunit 1 family.</text>
</comment>
<dbReference type="GO" id="GO:0016655">
    <property type="term" value="F:oxidoreductase activity, acting on NAD(P)H, quinone or similar compound as acceptor"/>
    <property type="evidence" value="ECO:0007669"/>
    <property type="project" value="UniProtKB-UniRule"/>
</dbReference>
<keyword evidence="2 5" id="KW-0812">Transmembrane</keyword>
<dbReference type="GO" id="GO:0009060">
    <property type="term" value="P:aerobic respiration"/>
    <property type="evidence" value="ECO:0007669"/>
    <property type="project" value="TreeGrafter"/>
</dbReference>
<keyword evidence="4 5" id="KW-0472">Membrane</keyword>
<dbReference type="InterPro" id="IPR001694">
    <property type="entry name" value="NADH_UbQ_OxRdtase_su1/FPO"/>
</dbReference>
<feature type="transmembrane region" description="Helical" evidence="5">
    <location>
        <begin position="203"/>
        <end position="221"/>
    </location>
</feature>
<sequence length="361" mass="39994">MLSEILSTFWSNFPDPLQILLIILGKIVLILMPLLLIVAYFTLAERKVIGWMQVRMGPNRVGFFGFARGWAQPIADLVKMMMKEFIIPINANRFLFVFAPIISLAAALSAWAVIPFNDGLVLANVNAGLLYILAIASLGVYGVIIAGWASNSKYALLGAMRSAAQIIAYEIAMGFALVGVLLAAGSLNLREIVLAQQGGIMNWFWLPLFPLLVVYFISGVAETNRAPFDVAEGESEIVAGFHVEYSGAGFAVFFLAEYASMILIAMLTVLMFLGGWYSPLEGIAIDVPVLGALFGSGIHWLVLKAIFFLFLYLWFRATFPRYRYDQIMRLGWKVFIPVTITWLLIVGVAVVEEVPPWFDKT</sequence>
<feature type="transmembrane region" description="Helical" evidence="5">
    <location>
        <begin position="334"/>
        <end position="351"/>
    </location>
</feature>
<evidence type="ECO:0000256" key="3">
    <source>
        <dbReference type="ARBA" id="ARBA00022989"/>
    </source>
</evidence>
<dbReference type="GO" id="GO:0005886">
    <property type="term" value="C:plasma membrane"/>
    <property type="evidence" value="ECO:0007669"/>
    <property type="project" value="UniProtKB-SubCell"/>
</dbReference>
<comment type="subcellular location">
    <subcellularLocation>
        <location evidence="5 6">Cell membrane</location>
        <topology evidence="5 6">Multi-pass membrane protein</topology>
    </subcellularLocation>
    <subcellularLocation>
        <location evidence="1">Membrane</location>
        <topology evidence="1">Multi-pass membrane protein</topology>
    </subcellularLocation>
</comment>
<proteinExistence type="inferred from homology"/>
<dbReference type="AlphaFoldDB" id="A0A450TAD8"/>
<comment type="function">
    <text evidence="5">NDH-1 shuttles electrons from NADH, via FMN and iron-sulfur (Fe-S) centers, to quinones in the respiratory chain. The immediate electron acceptor for the enzyme in this species is believed to be ubiquinone. Couples the redox reaction to proton translocation (for every two electrons transferred, four hydrogen ions are translocated across the cytoplasmic membrane), and thus conserves the redox energy in a proton gradient. This subunit may bind ubiquinone.</text>
</comment>
<dbReference type="Pfam" id="PF00146">
    <property type="entry name" value="NADHdh"/>
    <property type="match status" value="1"/>
</dbReference>
<dbReference type="PANTHER" id="PTHR11432">
    <property type="entry name" value="NADH DEHYDROGENASE SUBUNIT 1"/>
    <property type="match status" value="1"/>
</dbReference>
<dbReference type="PROSITE" id="PS00668">
    <property type="entry name" value="COMPLEX1_ND1_2"/>
    <property type="match status" value="1"/>
</dbReference>
<keyword evidence="5 6" id="KW-0520">NAD</keyword>
<evidence type="ECO:0000256" key="1">
    <source>
        <dbReference type="ARBA" id="ARBA00004141"/>
    </source>
</evidence>
<feature type="transmembrane region" description="Helical" evidence="5">
    <location>
        <begin position="128"/>
        <end position="150"/>
    </location>
</feature>
<accession>A0A450TAD8</accession>
<dbReference type="NCBIfam" id="NF004741">
    <property type="entry name" value="PRK06076.1-2"/>
    <property type="match status" value="1"/>
</dbReference>
<reference evidence="7" key="1">
    <citation type="submission" date="2019-02" db="EMBL/GenBank/DDBJ databases">
        <authorList>
            <person name="Gruber-Vodicka R. H."/>
            <person name="Seah K. B. B."/>
        </authorList>
    </citation>
    <scope>NUCLEOTIDE SEQUENCE</scope>
    <source>
        <strain evidence="7">BECK_BZ131</strain>
    </source>
</reference>
<keyword evidence="5" id="KW-0874">Quinone</keyword>
<dbReference type="InterPro" id="IPR018086">
    <property type="entry name" value="NADH_UbQ_OxRdtase_su1_CS"/>
</dbReference>
<keyword evidence="5" id="KW-0830">Ubiquinone</keyword>